<keyword evidence="1" id="KW-0472">Membrane</keyword>
<reference evidence="2 3" key="1">
    <citation type="submission" date="2023-02" db="EMBL/GenBank/DDBJ databases">
        <title>Genome sequence of Mucilaginibacter jinjuensis strain KACC 16571.</title>
        <authorList>
            <person name="Kim S."/>
            <person name="Heo J."/>
            <person name="Kwon S.-W."/>
        </authorList>
    </citation>
    <scope>NUCLEOTIDE SEQUENCE [LARGE SCALE GENOMIC DNA]</scope>
    <source>
        <strain evidence="2 3">KACC 16571</strain>
    </source>
</reference>
<feature type="transmembrane region" description="Helical" evidence="1">
    <location>
        <begin position="47"/>
        <end position="66"/>
    </location>
</feature>
<keyword evidence="3" id="KW-1185">Reference proteome</keyword>
<proteinExistence type="predicted"/>
<evidence type="ECO:0008006" key="4">
    <source>
        <dbReference type="Google" id="ProtNLM"/>
    </source>
</evidence>
<protein>
    <recommendedName>
        <fullName evidence="4">DUF3098 domain-containing protein</fullName>
    </recommendedName>
</protein>
<evidence type="ECO:0000313" key="2">
    <source>
        <dbReference type="EMBL" id="WCT12007.1"/>
    </source>
</evidence>
<dbReference type="Proteomes" id="UP001216139">
    <property type="component" value="Chromosome"/>
</dbReference>
<feature type="transmembrane region" description="Helical" evidence="1">
    <location>
        <begin position="7"/>
        <end position="27"/>
    </location>
</feature>
<accession>A0ABY7T9X3</accession>
<name>A0ABY7T9X3_9SPHI</name>
<dbReference type="RefSeq" id="WP_273630211.1">
    <property type="nucleotide sequence ID" value="NZ_CP117167.1"/>
</dbReference>
<evidence type="ECO:0000313" key="3">
    <source>
        <dbReference type="Proteomes" id="UP001216139"/>
    </source>
</evidence>
<dbReference type="EMBL" id="CP117167">
    <property type="protein sequence ID" value="WCT12007.1"/>
    <property type="molecule type" value="Genomic_DNA"/>
</dbReference>
<sequence>MKKASYILLVAGVVIMIAGLFVFGHINQDNAVDSHVRGVYINGIRSFPWPVFAGFVLFMIGVTFNISDEKRVGQRFVNDHARHA</sequence>
<evidence type="ECO:0000256" key="1">
    <source>
        <dbReference type="SAM" id="Phobius"/>
    </source>
</evidence>
<organism evidence="2 3">
    <name type="scientific">Mucilaginibacter jinjuensis</name>
    <dbReference type="NCBI Taxonomy" id="1176721"/>
    <lineage>
        <taxon>Bacteria</taxon>
        <taxon>Pseudomonadati</taxon>
        <taxon>Bacteroidota</taxon>
        <taxon>Sphingobacteriia</taxon>
        <taxon>Sphingobacteriales</taxon>
        <taxon>Sphingobacteriaceae</taxon>
        <taxon>Mucilaginibacter</taxon>
    </lineage>
</organism>
<keyword evidence="1" id="KW-0812">Transmembrane</keyword>
<gene>
    <name evidence="2" type="ORF">PQO05_25065</name>
</gene>
<keyword evidence="1" id="KW-1133">Transmembrane helix</keyword>